<dbReference type="RefSeq" id="WP_406608328.1">
    <property type="nucleotide sequence ID" value="NZ_PFKO01000340.1"/>
</dbReference>
<feature type="transmembrane region" description="Helical" evidence="5">
    <location>
        <begin position="209"/>
        <end position="226"/>
    </location>
</feature>
<evidence type="ECO:0000313" key="10">
    <source>
        <dbReference type="Proteomes" id="UP000231493"/>
    </source>
</evidence>
<evidence type="ECO:0000313" key="8">
    <source>
        <dbReference type="EMBL" id="PIY31444.1"/>
    </source>
</evidence>
<feature type="transmembrane region" description="Helical" evidence="5">
    <location>
        <begin position="49"/>
        <end position="70"/>
    </location>
</feature>
<dbReference type="EMBL" id="PFIP01000021">
    <property type="protein sequence ID" value="PIX35094.1"/>
    <property type="molecule type" value="Genomic_DNA"/>
</dbReference>
<evidence type="ECO:0000256" key="4">
    <source>
        <dbReference type="ARBA" id="ARBA00023136"/>
    </source>
</evidence>
<dbReference type="PANTHER" id="PTHR39344">
    <property type="entry name" value="UPF0182 PROTEIN SLL1060"/>
    <property type="match status" value="1"/>
</dbReference>
<comment type="similarity">
    <text evidence="5">Belongs to the UPF0182 family.</text>
</comment>
<protein>
    <recommendedName>
        <fullName evidence="5">UPF0182 protein COZ07_09270</fullName>
    </recommendedName>
</protein>
<evidence type="ECO:0000313" key="9">
    <source>
        <dbReference type="Proteomes" id="UP000230646"/>
    </source>
</evidence>
<proteinExistence type="inferred from homology"/>
<dbReference type="EMBL" id="PFKO01000340">
    <property type="protein sequence ID" value="PIY31444.1"/>
    <property type="molecule type" value="Genomic_DNA"/>
</dbReference>
<dbReference type="AlphaFoldDB" id="A0A2M7KAE0"/>
<dbReference type="Proteomes" id="UP000231493">
    <property type="component" value="Unassembled WGS sequence"/>
</dbReference>
<keyword evidence="4 5" id="KW-0472">Membrane</keyword>
<dbReference type="HAMAP" id="MF_01600">
    <property type="entry name" value="UPF0182"/>
    <property type="match status" value="1"/>
</dbReference>
<feature type="transmembrane region" description="Helical" evidence="5">
    <location>
        <begin position="111"/>
        <end position="131"/>
    </location>
</feature>
<comment type="caution">
    <text evidence="7">The sequence shown here is derived from an EMBL/GenBank/DDBJ whole genome shotgun (WGS) entry which is preliminary data.</text>
</comment>
<reference evidence="7" key="1">
    <citation type="submission" date="2017-09" db="EMBL/GenBank/DDBJ databases">
        <title>Depth-based differentiation of microbial function through sediment-hosted aquifers and enrichment of novel symbionts in the deep terrestrial subsurface.</title>
        <authorList>
            <person name="Probst A.J."/>
            <person name="Ladd B."/>
            <person name="Jarett J.K."/>
            <person name="Geller-Mcgrath D.E."/>
            <person name="Sieber C.M.K."/>
            <person name="Emerson J.B."/>
            <person name="Anantharaman K."/>
            <person name="Thomas B.C."/>
            <person name="Malmstrom R."/>
            <person name="Stieglmeier M."/>
            <person name="Klingl A."/>
            <person name="Woyke T."/>
            <person name="Ryan C.M."/>
            <person name="Banfield J.F."/>
        </authorList>
    </citation>
    <scope>NUCLEOTIDE SEQUENCE</scope>
    <source>
        <strain evidence="7">CG_4_8_14_3_um_filter_34_18</strain>
    </source>
</reference>
<keyword evidence="1 5" id="KW-1003">Cell membrane</keyword>
<keyword evidence="3 5" id="KW-1133">Transmembrane helix</keyword>
<keyword evidence="6" id="KW-0175">Coiled coil</keyword>
<name>A0A2M7KAE0_9BACT</name>
<dbReference type="GO" id="GO:0005576">
    <property type="term" value="C:extracellular region"/>
    <property type="evidence" value="ECO:0007669"/>
    <property type="project" value="TreeGrafter"/>
</dbReference>
<evidence type="ECO:0000256" key="1">
    <source>
        <dbReference type="ARBA" id="ARBA00022475"/>
    </source>
</evidence>
<sequence length="907" mass="105300">MMANKTKNIKWTIIGLILLGLIVVMGIASIYIDLIWFKSVQYITVFWKILLTKGVVMLFFAAFFFILSFLNLSFARRFAPDFQVEISQDEFERPEIQLYKSLQNIKVNKRLVFWFSLLVALFMGFSEGANWEKILIYLNRTSFGITDPVFNRDIGFYMFSLPFWEFVRNWLSFALTIITVVVGAIYILKKAVKYEYKKLIIETPVKVHLSLLIGLILILKSWQYWLNAFKILYSTRGVIFGAGYTAIHADLLALRVLMVVALICAALFFATARKENWKIPVLGLAVLIGVSILLGGIYPEIIHRAVVLPNESTKERPYILNNIEATRIAYGLDKIKEEEFPVKEEISFEDIEKNKETIGNIRLWDWSPIQQTLKQIQAIRLYYDFYSVDVDRYYFNGTYQQVIISPRELDKDKIPEKARTWVNEVLTYTHGYGVVVNPVNKISGEGLPELLIKDIPPVSSVNITITRPEIYYGEITKGYVVVKTKAKEFDYPKGDENVYSTYTGNGGVPVSSLWRRILFSIKYSNLQILLTTNFTPESRIMIYRNIQERVKKVAPFLSYDNDPYIVISKEGKLFWIQDAYTISNNYPYSTPFKGYLNYIRNSVKVIIDAYNGTMNFYIVDQKDPLVKVYQNIFPQLFKNFDQMPDDLKEHLRYPKDLFQIQAELYSTYHMLDADVFYNKEDYWNIPNEIYAENEIKVEPYYIVTKLPGHQREEFILMTPFTPSAKDNMIAWLAAKNDQPEYGNLIVYKFPKEKLIYGPMQIEARIDQDSEISQQLTLWGQKGSTVIRGNLLIIPIEKSIIYVEPLYLRAEKGQIPELKKVIVSNGSDVMMGNNLEEALEKLFARTFKEKEAVVTDEEKNLKDLVQEAAGYFENAQGFAREGDWAKYGEELKKLENTLNLLEEMSTRE</sequence>
<evidence type="ECO:0000256" key="3">
    <source>
        <dbReference type="ARBA" id="ARBA00022989"/>
    </source>
</evidence>
<dbReference type="PANTHER" id="PTHR39344:SF1">
    <property type="entry name" value="UPF0182 PROTEIN SLL1060"/>
    <property type="match status" value="1"/>
</dbReference>
<evidence type="ECO:0000256" key="2">
    <source>
        <dbReference type="ARBA" id="ARBA00022692"/>
    </source>
</evidence>
<dbReference type="InterPro" id="IPR005372">
    <property type="entry name" value="UPF0182"/>
</dbReference>
<dbReference type="GO" id="GO:0005886">
    <property type="term" value="C:plasma membrane"/>
    <property type="evidence" value="ECO:0007669"/>
    <property type="project" value="UniProtKB-SubCell"/>
</dbReference>
<dbReference type="Proteomes" id="UP000230646">
    <property type="component" value="Unassembled WGS sequence"/>
</dbReference>
<accession>A0A2M7KAE0</accession>
<feature type="transmembrane region" description="Helical" evidence="5">
    <location>
        <begin position="281"/>
        <end position="298"/>
    </location>
</feature>
<reference evidence="9 10" key="2">
    <citation type="submission" date="2017-09" db="EMBL/GenBank/DDBJ databases">
        <title>Depth-based differentiation of microbial function through sediment-hosted aquifers and enrichment of novel symbionts in the deep terrestrial subsurface.</title>
        <authorList>
            <person name="Probst A.J."/>
            <person name="Ladd B."/>
            <person name="Jarett J.K."/>
            <person name="Geller-Mcgrath D.E."/>
            <person name="Sieber C.M."/>
            <person name="Emerson J.B."/>
            <person name="Anantharaman K."/>
            <person name="Thomas B.C."/>
            <person name="Malmstrom R."/>
            <person name="Stieglmeier M."/>
            <person name="Klingl A."/>
            <person name="Woyke T."/>
            <person name="Ryan C.M."/>
            <person name="Banfield J.F."/>
        </authorList>
    </citation>
    <scope>NUCLEOTIDE SEQUENCE [LARGE SCALE GENOMIC DNA]</scope>
    <source>
        <strain evidence="8">CG_4_10_14_3_um_filter_34_13</strain>
    </source>
</reference>
<feature type="transmembrane region" description="Helical" evidence="5">
    <location>
        <begin position="246"/>
        <end position="269"/>
    </location>
</feature>
<evidence type="ECO:0000256" key="6">
    <source>
        <dbReference type="SAM" id="Coils"/>
    </source>
</evidence>
<evidence type="ECO:0000313" key="7">
    <source>
        <dbReference type="EMBL" id="PIX35094.1"/>
    </source>
</evidence>
<gene>
    <name evidence="8" type="ORF">COZ07_09270</name>
    <name evidence="7" type="ORF">COZ58_01435</name>
</gene>
<dbReference type="Pfam" id="PF03699">
    <property type="entry name" value="UPF0182"/>
    <property type="match status" value="1"/>
</dbReference>
<organism evidence="7 10">
    <name type="scientific">Candidatus Infernicultor aquiphilus</name>
    <dbReference type="NCBI Taxonomy" id="1805029"/>
    <lineage>
        <taxon>Bacteria</taxon>
        <taxon>Pseudomonadati</taxon>
        <taxon>Atribacterota</taxon>
        <taxon>Candidatus Phoenicimicrobiia</taxon>
        <taxon>Candidatus Pheonicimicrobiales</taxon>
        <taxon>Candidatus Phoenicimicrobiaceae</taxon>
        <taxon>Candidatus Infernicultor</taxon>
    </lineage>
</organism>
<feature type="coiled-coil region" evidence="6">
    <location>
        <begin position="846"/>
        <end position="903"/>
    </location>
</feature>
<evidence type="ECO:0000256" key="5">
    <source>
        <dbReference type="HAMAP-Rule" id="MF_01600"/>
    </source>
</evidence>
<feature type="transmembrane region" description="Helical" evidence="5">
    <location>
        <begin position="170"/>
        <end position="188"/>
    </location>
</feature>
<feature type="transmembrane region" description="Helical" evidence="5">
    <location>
        <begin position="12"/>
        <end position="37"/>
    </location>
</feature>
<keyword evidence="2 5" id="KW-0812">Transmembrane</keyword>
<comment type="subcellular location">
    <subcellularLocation>
        <location evidence="5">Cell membrane</location>
        <topology evidence="5">Multi-pass membrane protein</topology>
    </subcellularLocation>
</comment>
<accession>A0A2M7PM17</accession>